<organism evidence="1 2">
    <name type="scientific">Trichothecium roseum</name>
    <dbReference type="NCBI Taxonomy" id="47278"/>
    <lineage>
        <taxon>Eukaryota</taxon>
        <taxon>Fungi</taxon>
        <taxon>Dikarya</taxon>
        <taxon>Ascomycota</taxon>
        <taxon>Pezizomycotina</taxon>
        <taxon>Sordariomycetes</taxon>
        <taxon>Hypocreomycetidae</taxon>
        <taxon>Hypocreales</taxon>
        <taxon>Hypocreales incertae sedis</taxon>
        <taxon>Trichothecium</taxon>
    </lineage>
</organism>
<proteinExistence type="predicted"/>
<gene>
    <name evidence="1" type="ORF">N3K66_006020</name>
</gene>
<keyword evidence="2" id="KW-1185">Reference proteome</keyword>
<name>A0ACC0UZH6_9HYPO</name>
<comment type="caution">
    <text evidence="1">The sequence shown here is derived from an EMBL/GenBank/DDBJ whole genome shotgun (WGS) entry which is preliminary data.</text>
</comment>
<protein>
    <submittedName>
        <fullName evidence="1">Uncharacterized protein</fullName>
    </submittedName>
</protein>
<reference evidence="1" key="1">
    <citation type="submission" date="2022-10" db="EMBL/GenBank/DDBJ databases">
        <title>Complete Genome of Trichothecium roseum strain YXFP-22015, a Plant Pathogen Isolated from Citrus.</title>
        <authorList>
            <person name="Wang Y."/>
            <person name="Zhu L."/>
        </authorList>
    </citation>
    <scope>NUCLEOTIDE SEQUENCE</scope>
    <source>
        <strain evidence="1">YXFP-22015</strain>
    </source>
</reference>
<evidence type="ECO:0000313" key="2">
    <source>
        <dbReference type="Proteomes" id="UP001163324"/>
    </source>
</evidence>
<accession>A0ACC0UZH6</accession>
<dbReference type="EMBL" id="CM047944">
    <property type="protein sequence ID" value="KAI9899559.1"/>
    <property type="molecule type" value="Genomic_DNA"/>
</dbReference>
<evidence type="ECO:0000313" key="1">
    <source>
        <dbReference type="EMBL" id="KAI9899559.1"/>
    </source>
</evidence>
<sequence>MRSSRLQSITKRISASSLRGSLRRFSGGSYTSQDSTTSTMETARAINTIIYRARSVEEFEDERASLEEKSVYHRSHMTNDNDANVQGNAELKRQPLSVLQWLMIGGSFNQPPPTWEQLLRMSKARNPKSKASKAASNNDAGGQPSGE</sequence>
<dbReference type="Proteomes" id="UP001163324">
    <property type="component" value="Chromosome 5"/>
</dbReference>